<dbReference type="OrthoDB" id="8892982at2"/>
<sequence>MSRTPDFLANGQINTNAHIYGYILLISGVPGDPVTAACAKVPPSLNTPVRTHPPVQRRPAMRFGALGRTALVGLVATLVVTGCSGSDDTAEGSGADAGMKTDLLIGQYPGADSAPLFIAMERGFFKEEGLTVKQEPIQAPQQVLGKLSNGAMDVVLGSYATILTIQEQGTEKFKYIADSYQGAQGAFGIMVKKDSPIEKVADLKGKKVGVNALAGLGTLTMNPHFKVAGLDPEKDIKYVEVPTTNWLSSLDKGDVDAVWMTDPYVSEAKKELGATMLVDTMSGPTESLPITGWAATEKWVADNPKTLAAFQRAMAKAQQIAATDRSAVTKVLPTFTKIPAETAATINLGAYPTSLSAERIQRVADLMLDSGMLKKEMDVKSLIYTAPTQG</sequence>
<proteinExistence type="inferred from homology"/>
<comment type="similarity">
    <text evidence="2">Belongs to the bacterial solute-binding protein SsuA/TauA family.</text>
</comment>
<dbReference type="SUPFAM" id="SSF53850">
    <property type="entry name" value="Periplasmic binding protein-like II"/>
    <property type="match status" value="1"/>
</dbReference>
<dbReference type="AlphaFoldDB" id="A0A4R4N578"/>
<dbReference type="Proteomes" id="UP000295157">
    <property type="component" value="Unassembled WGS sequence"/>
</dbReference>
<dbReference type="PANTHER" id="PTHR30024">
    <property type="entry name" value="ALIPHATIC SULFONATES-BINDING PROTEIN-RELATED"/>
    <property type="match status" value="1"/>
</dbReference>
<comment type="subcellular location">
    <subcellularLocation>
        <location evidence="1">Periplasm</location>
    </subcellularLocation>
</comment>
<evidence type="ECO:0000313" key="5">
    <source>
        <dbReference type="EMBL" id="TDC03928.1"/>
    </source>
</evidence>
<dbReference type="InterPro" id="IPR001638">
    <property type="entry name" value="Solute-binding_3/MltF_N"/>
</dbReference>
<keyword evidence="6" id="KW-1185">Reference proteome</keyword>
<reference evidence="5 6" key="1">
    <citation type="submission" date="2019-02" db="EMBL/GenBank/DDBJ databases">
        <title>Draft genome sequences of novel Actinobacteria.</title>
        <authorList>
            <person name="Sahin N."/>
            <person name="Ay H."/>
            <person name="Saygin H."/>
        </authorList>
    </citation>
    <scope>NUCLEOTIDE SEQUENCE [LARGE SCALE GENOMIC DNA]</scope>
    <source>
        <strain evidence="5 6">KC201</strain>
    </source>
</reference>
<evidence type="ECO:0000256" key="3">
    <source>
        <dbReference type="ARBA" id="ARBA00022729"/>
    </source>
</evidence>
<dbReference type="GO" id="GO:0042597">
    <property type="term" value="C:periplasmic space"/>
    <property type="evidence" value="ECO:0007669"/>
    <property type="project" value="UniProtKB-SubCell"/>
</dbReference>
<dbReference type="InterPro" id="IPR015168">
    <property type="entry name" value="SsuA/THI5"/>
</dbReference>
<dbReference type="EMBL" id="SMJZ01000100">
    <property type="protein sequence ID" value="TDC03928.1"/>
    <property type="molecule type" value="Genomic_DNA"/>
</dbReference>
<keyword evidence="3" id="KW-0732">Signal</keyword>
<dbReference type="SMART" id="SM00062">
    <property type="entry name" value="PBPb"/>
    <property type="match status" value="1"/>
</dbReference>
<evidence type="ECO:0000259" key="4">
    <source>
        <dbReference type="SMART" id="SM00062"/>
    </source>
</evidence>
<protein>
    <submittedName>
        <fullName evidence="5">ABC transporter substrate-binding protein</fullName>
    </submittedName>
</protein>
<evidence type="ECO:0000256" key="2">
    <source>
        <dbReference type="ARBA" id="ARBA00010742"/>
    </source>
</evidence>
<dbReference type="PANTHER" id="PTHR30024:SF47">
    <property type="entry name" value="TAURINE-BINDING PERIPLASMIC PROTEIN"/>
    <property type="match status" value="1"/>
</dbReference>
<organism evidence="5 6">
    <name type="scientific">Nonomuraea longispora</name>
    <dbReference type="NCBI Taxonomy" id="1848320"/>
    <lineage>
        <taxon>Bacteria</taxon>
        <taxon>Bacillati</taxon>
        <taxon>Actinomycetota</taxon>
        <taxon>Actinomycetes</taxon>
        <taxon>Streptosporangiales</taxon>
        <taxon>Streptosporangiaceae</taxon>
        <taxon>Nonomuraea</taxon>
    </lineage>
</organism>
<dbReference type="Gene3D" id="3.40.190.10">
    <property type="entry name" value="Periplasmic binding protein-like II"/>
    <property type="match status" value="2"/>
</dbReference>
<evidence type="ECO:0000256" key="1">
    <source>
        <dbReference type="ARBA" id="ARBA00004418"/>
    </source>
</evidence>
<gene>
    <name evidence="5" type="ORF">E1267_24575</name>
</gene>
<evidence type="ECO:0000313" key="6">
    <source>
        <dbReference type="Proteomes" id="UP000295157"/>
    </source>
</evidence>
<feature type="domain" description="Solute-binding protein family 3/N-terminal" evidence="4">
    <location>
        <begin position="102"/>
        <end position="324"/>
    </location>
</feature>
<dbReference type="Pfam" id="PF09084">
    <property type="entry name" value="NMT1"/>
    <property type="match status" value="1"/>
</dbReference>
<accession>A0A4R4N578</accession>
<comment type="caution">
    <text evidence="5">The sequence shown here is derived from an EMBL/GenBank/DDBJ whole genome shotgun (WGS) entry which is preliminary data.</text>
</comment>
<name>A0A4R4N578_9ACTN</name>